<dbReference type="Proteomes" id="UP001166304">
    <property type="component" value="Unassembled WGS sequence"/>
</dbReference>
<reference evidence="2" key="1">
    <citation type="submission" date="2021-06" db="EMBL/GenBank/DDBJ databases">
        <title>New haloarchaea isolates fom saline soil.</title>
        <authorList>
            <person name="Duran-Viseras A."/>
            <person name="Sanchez-Porro C.S."/>
            <person name="Ventosa A."/>
        </authorList>
    </citation>
    <scope>NUCLEOTIDE SEQUENCE</scope>
    <source>
        <strain evidence="2">JCM 18369</strain>
    </source>
</reference>
<dbReference type="Pfam" id="PF00535">
    <property type="entry name" value="Glycos_transf_2"/>
    <property type="match status" value="1"/>
</dbReference>
<dbReference type="EMBL" id="JAHQXE010000004">
    <property type="protein sequence ID" value="MBV0902715.1"/>
    <property type="molecule type" value="Genomic_DNA"/>
</dbReference>
<dbReference type="Gene3D" id="3.90.550.10">
    <property type="entry name" value="Spore Coat Polysaccharide Biosynthesis Protein SpsA, Chain A"/>
    <property type="match status" value="1"/>
</dbReference>
<dbReference type="PANTHER" id="PTHR48090">
    <property type="entry name" value="UNDECAPRENYL-PHOSPHATE 4-DEOXY-4-FORMAMIDO-L-ARABINOSE TRANSFERASE-RELATED"/>
    <property type="match status" value="1"/>
</dbReference>
<dbReference type="InterPro" id="IPR050256">
    <property type="entry name" value="Glycosyltransferase_2"/>
</dbReference>
<evidence type="ECO:0000259" key="1">
    <source>
        <dbReference type="Pfam" id="PF00535"/>
    </source>
</evidence>
<dbReference type="InterPro" id="IPR029044">
    <property type="entry name" value="Nucleotide-diphossugar_trans"/>
</dbReference>
<dbReference type="CDD" id="cd04179">
    <property type="entry name" value="DPM_DPG-synthase_like"/>
    <property type="match status" value="1"/>
</dbReference>
<protein>
    <submittedName>
        <fullName evidence="2">Glycosyltransferase family 2 protein</fullName>
    </submittedName>
</protein>
<name>A0AA41G1Y7_9EURY</name>
<evidence type="ECO:0000313" key="3">
    <source>
        <dbReference type="Proteomes" id="UP001166304"/>
    </source>
</evidence>
<dbReference type="InterPro" id="IPR001173">
    <property type="entry name" value="Glyco_trans_2-like"/>
</dbReference>
<evidence type="ECO:0000313" key="2">
    <source>
        <dbReference type="EMBL" id="MBV0902715.1"/>
    </source>
</evidence>
<dbReference type="SUPFAM" id="SSF53448">
    <property type="entry name" value="Nucleotide-diphospho-sugar transferases"/>
    <property type="match status" value="1"/>
</dbReference>
<proteinExistence type="predicted"/>
<feature type="domain" description="Glycosyltransferase 2-like" evidence="1">
    <location>
        <begin position="10"/>
        <end position="207"/>
    </location>
</feature>
<dbReference type="RefSeq" id="WP_162414292.1">
    <property type="nucleotide sequence ID" value="NZ_JAHQXE010000004.1"/>
</dbReference>
<keyword evidence="3" id="KW-1185">Reference proteome</keyword>
<dbReference type="AlphaFoldDB" id="A0AA41G1Y7"/>
<organism evidence="2 3">
    <name type="scientific">Haloarcula salina</name>
    <dbReference type="NCBI Taxonomy" id="1429914"/>
    <lineage>
        <taxon>Archaea</taxon>
        <taxon>Methanobacteriati</taxon>
        <taxon>Methanobacteriota</taxon>
        <taxon>Stenosarchaea group</taxon>
        <taxon>Halobacteria</taxon>
        <taxon>Halobacteriales</taxon>
        <taxon>Haloarculaceae</taxon>
        <taxon>Haloarcula</taxon>
    </lineage>
</organism>
<dbReference type="PANTHER" id="PTHR48090:SF7">
    <property type="entry name" value="RFBJ PROTEIN"/>
    <property type="match status" value="1"/>
</dbReference>
<sequence>MAYKGSEVGVVIPAYNEEGFIGEVIDSLPQFVDKVFVIDDCSTDDTWTEIKEYVDAAVPQAAVTDDSAEQVLVADGAGTSVGSNQSFLDRRIVPVRHQTNGGRGAAVKTGYDLALMSDMDVVAVLDGDGQMDPDILDRIIDPVVTGEADYAKGNRLISRQHCAQMSRWRLFGNVVLTLLTKFASGQWNMRDPQNGYTAISAEALDELDVDELFDDYGFLNDVLIHLDSHGLTVQDVPMDAIYGDESSGIRYGSFVPKLSLLLLQGYLWRVQQKYLSRTESE</sequence>
<accession>A0AA41G1Y7</accession>
<gene>
    <name evidence="2" type="ORF">KTS37_13050</name>
</gene>
<comment type="caution">
    <text evidence="2">The sequence shown here is derived from an EMBL/GenBank/DDBJ whole genome shotgun (WGS) entry which is preliminary data.</text>
</comment>